<feature type="compositionally biased region" description="Acidic residues" evidence="1">
    <location>
        <begin position="56"/>
        <end position="69"/>
    </location>
</feature>
<gene>
    <name evidence="2" type="ORF">CAPTEDRAFT_216694</name>
</gene>
<evidence type="ECO:0000313" key="2">
    <source>
        <dbReference type="EMBL" id="ELT89104.1"/>
    </source>
</evidence>
<feature type="region of interest" description="Disordered" evidence="1">
    <location>
        <begin position="1"/>
        <end position="107"/>
    </location>
</feature>
<dbReference type="AlphaFoldDB" id="R7T6C7"/>
<feature type="compositionally biased region" description="Low complexity" evidence="1">
    <location>
        <begin position="12"/>
        <end position="24"/>
    </location>
</feature>
<keyword evidence="4" id="KW-1185">Reference proteome</keyword>
<dbReference type="EMBL" id="KB311526">
    <property type="protein sequence ID" value="ELT89104.1"/>
    <property type="molecule type" value="Genomic_DNA"/>
</dbReference>
<feature type="compositionally biased region" description="Basic and acidic residues" evidence="1">
    <location>
        <begin position="90"/>
        <end position="100"/>
    </location>
</feature>
<evidence type="ECO:0000313" key="3">
    <source>
        <dbReference type="EnsemblMetazoa" id="CapteP216694"/>
    </source>
</evidence>
<evidence type="ECO:0000256" key="1">
    <source>
        <dbReference type="SAM" id="MobiDB-lite"/>
    </source>
</evidence>
<sequence length="132" mass="14603">MEGGQEMQEFYSSTSSDDQSSINSVIRVGGSGMDTSESDSSAPTTPLRTTNRMLSDECESYDCEEEDDHDLNCNHTGDLSTTDSEDDVEERLRQEGHVDSDDSTSSEETQIIIFDLKDYLASLVILSEVEVQ</sequence>
<organism evidence="2">
    <name type="scientific">Capitella teleta</name>
    <name type="common">Polychaete worm</name>
    <dbReference type="NCBI Taxonomy" id="283909"/>
    <lineage>
        <taxon>Eukaryota</taxon>
        <taxon>Metazoa</taxon>
        <taxon>Spiralia</taxon>
        <taxon>Lophotrochozoa</taxon>
        <taxon>Annelida</taxon>
        <taxon>Polychaeta</taxon>
        <taxon>Sedentaria</taxon>
        <taxon>Scolecida</taxon>
        <taxon>Capitellidae</taxon>
        <taxon>Capitella</taxon>
    </lineage>
</organism>
<reference evidence="4" key="1">
    <citation type="submission" date="2012-12" db="EMBL/GenBank/DDBJ databases">
        <authorList>
            <person name="Hellsten U."/>
            <person name="Grimwood J."/>
            <person name="Chapman J.A."/>
            <person name="Shapiro H."/>
            <person name="Aerts A."/>
            <person name="Otillar R.P."/>
            <person name="Terry A.Y."/>
            <person name="Boore J.L."/>
            <person name="Simakov O."/>
            <person name="Marletaz F."/>
            <person name="Cho S.-J."/>
            <person name="Edsinger-Gonzales E."/>
            <person name="Havlak P."/>
            <person name="Kuo D.-H."/>
            <person name="Larsson T."/>
            <person name="Lv J."/>
            <person name="Arendt D."/>
            <person name="Savage R."/>
            <person name="Osoegawa K."/>
            <person name="de Jong P."/>
            <person name="Lindberg D.R."/>
            <person name="Seaver E.C."/>
            <person name="Weisblat D.A."/>
            <person name="Putnam N.H."/>
            <person name="Grigoriev I.V."/>
            <person name="Rokhsar D.S."/>
        </authorList>
    </citation>
    <scope>NUCLEOTIDE SEQUENCE</scope>
    <source>
        <strain evidence="4">I ESC-2004</strain>
    </source>
</reference>
<evidence type="ECO:0000313" key="4">
    <source>
        <dbReference type="Proteomes" id="UP000014760"/>
    </source>
</evidence>
<name>R7T6C7_CAPTE</name>
<protein>
    <submittedName>
        <fullName evidence="2 3">Uncharacterized protein</fullName>
    </submittedName>
</protein>
<dbReference type="HOGENOM" id="CLU_1919066_0_0_1"/>
<dbReference type="EnsemblMetazoa" id="CapteT216694">
    <property type="protein sequence ID" value="CapteP216694"/>
    <property type="gene ID" value="CapteG216694"/>
</dbReference>
<reference evidence="3" key="3">
    <citation type="submission" date="2015-06" db="UniProtKB">
        <authorList>
            <consortium name="EnsemblMetazoa"/>
        </authorList>
    </citation>
    <scope>IDENTIFICATION</scope>
</reference>
<feature type="compositionally biased region" description="Polar residues" evidence="1">
    <location>
        <begin position="73"/>
        <end position="82"/>
    </location>
</feature>
<proteinExistence type="predicted"/>
<dbReference type="Proteomes" id="UP000014760">
    <property type="component" value="Unassembled WGS sequence"/>
</dbReference>
<reference evidence="2 4" key="2">
    <citation type="journal article" date="2013" name="Nature">
        <title>Insights into bilaterian evolution from three spiralian genomes.</title>
        <authorList>
            <person name="Simakov O."/>
            <person name="Marletaz F."/>
            <person name="Cho S.J."/>
            <person name="Edsinger-Gonzales E."/>
            <person name="Havlak P."/>
            <person name="Hellsten U."/>
            <person name="Kuo D.H."/>
            <person name="Larsson T."/>
            <person name="Lv J."/>
            <person name="Arendt D."/>
            <person name="Savage R."/>
            <person name="Osoegawa K."/>
            <person name="de Jong P."/>
            <person name="Grimwood J."/>
            <person name="Chapman J.A."/>
            <person name="Shapiro H."/>
            <person name="Aerts A."/>
            <person name="Otillar R.P."/>
            <person name="Terry A.Y."/>
            <person name="Boore J.L."/>
            <person name="Grigoriev I.V."/>
            <person name="Lindberg D.R."/>
            <person name="Seaver E.C."/>
            <person name="Weisblat D.A."/>
            <person name="Putnam N.H."/>
            <person name="Rokhsar D.S."/>
        </authorList>
    </citation>
    <scope>NUCLEOTIDE SEQUENCE</scope>
    <source>
        <strain evidence="2 4">I ESC-2004</strain>
    </source>
</reference>
<dbReference type="EMBL" id="AMQN01015036">
    <property type="status" value="NOT_ANNOTATED_CDS"/>
    <property type="molecule type" value="Genomic_DNA"/>
</dbReference>
<feature type="compositionally biased region" description="Polar residues" evidence="1">
    <location>
        <begin position="33"/>
        <end position="53"/>
    </location>
</feature>
<accession>R7T6C7</accession>